<accession>A0AAN7X705</accession>
<gene>
    <name evidence="1" type="ORF">PBY51_010710</name>
</gene>
<name>A0AAN7X705_ELEMC</name>
<reference evidence="1 2" key="1">
    <citation type="journal article" date="2023" name="Genes (Basel)">
        <title>Chromosome-Level Genome Assembly and Circadian Gene Repertoire of the Patagonia Blennie Eleginops maclovinus-The Closest Ancestral Proxy of Antarctic Cryonotothenioids.</title>
        <authorList>
            <person name="Cheng C.C."/>
            <person name="Rivera-Colon A.G."/>
            <person name="Minhas B.F."/>
            <person name="Wilson L."/>
            <person name="Rayamajhi N."/>
            <person name="Vargas-Chacoff L."/>
            <person name="Catchen J.M."/>
        </authorList>
    </citation>
    <scope>NUCLEOTIDE SEQUENCE [LARGE SCALE GENOMIC DNA]</scope>
    <source>
        <strain evidence="1">JMC-PN-2008</strain>
    </source>
</reference>
<proteinExistence type="predicted"/>
<comment type="caution">
    <text evidence="1">The sequence shown here is derived from an EMBL/GenBank/DDBJ whole genome shotgun (WGS) entry which is preliminary data.</text>
</comment>
<sequence length="143" mass="15586">MPGPVTAPVGLPSSLPAFLSLCLSWWPSHPHCNGSNHPHHSSLPVIRAAAPEKPPSCTLLFHTFPLSFRPMSRSGFEPLCRGVMFTPLLHGLCCRLGQASCCSSNSIVLNGDVGRIKLVIFQAWSVLGRYVIRECKAVKKKLE</sequence>
<dbReference type="Proteomes" id="UP001346869">
    <property type="component" value="Unassembled WGS sequence"/>
</dbReference>
<organism evidence="1 2">
    <name type="scientific">Eleginops maclovinus</name>
    <name type="common">Patagonian blennie</name>
    <name type="synonym">Eleginus maclovinus</name>
    <dbReference type="NCBI Taxonomy" id="56733"/>
    <lineage>
        <taxon>Eukaryota</taxon>
        <taxon>Metazoa</taxon>
        <taxon>Chordata</taxon>
        <taxon>Craniata</taxon>
        <taxon>Vertebrata</taxon>
        <taxon>Euteleostomi</taxon>
        <taxon>Actinopterygii</taxon>
        <taxon>Neopterygii</taxon>
        <taxon>Teleostei</taxon>
        <taxon>Neoteleostei</taxon>
        <taxon>Acanthomorphata</taxon>
        <taxon>Eupercaria</taxon>
        <taxon>Perciformes</taxon>
        <taxon>Notothenioidei</taxon>
        <taxon>Eleginopidae</taxon>
        <taxon>Eleginops</taxon>
    </lineage>
</organism>
<protein>
    <submittedName>
        <fullName evidence="1">Uncharacterized protein</fullName>
    </submittedName>
</protein>
<keyword evidence="2" id="KW-1185">Reference proteome</keyword>
<evidence type="ECO:0000313" key="1">
    <source>
        <dbReference type="EMBL" id="KAK5857463.1"/>
    </source>
</evidence>
<dbReference type="AlphaFoldDB" id="A0AAN7X705"/>
<reference evidence="1 2" key="2">
    <citation type="journal article" date="2023" name="Mol. Biol. Evol.">
        <title>Genomics of Secondarily Temperate Adaptation in the Only Non-Antarctic Icefish.</title>
        <authorList>
            <person name="Rivera-Colon A.G."/>
            <person name="Rayamajhi N."/>
            <person name="Minhas B.F."/>
            <person name="Madrigal G."/>
            <person name="Bilyk K.T."/>
            <person name="Yoon V."/>
            <person name="Hune M."/>
            <person name="Gregory S."/>
            <person name="Cheng C.H.C."/>
            <person name="Catchen J.M."/>
        </authorList>
    </citation>
    <scope>NUCLEOTIDE SEQUENCE [LARGE SCALE GENOMIC DNA]</scope>
    <source>
        <strain evidence="1">JMC-PN-2008</strain>
    </source>
</reference>
<dbReference type="EMBL" id="JAUZQC010000016">
    <property type="protein sequence ID" value="KAK5857463.1"/>
    <property type="molecule type" value="Genomic_DNA"/>
</dbReference>
<evidence type="ECO:0000313" key="2">
    <source>
        <dbReference type="Proteomes" id="UP001346869"/>
    </source>
</evidence>